<proteinExistence type="predicted"/>
<dbReference type="Proteomes" id="UP000599391">
    <property type="component" value="Unassembled WGS sequence"/>
</dbReference>
<name>A0A8J7L3W2_9CYAN</name>
<reference evidence="1 2" key="1">
    <citation type="journal article" date="2021" name="Int. J. Syst. Evol. Microbiol.">
        <title>Amazonocrinis nigriterrae gen. nov., sp. nov., Atlanticothrix silvestris gen. nov., sp. nov. and Dendronalium phyllosphericum gen. nov., sp. nov., nostocacean cyanobacteria from Brazilian environments.</title>
        <authorList>
            <person name="Alvarenga D.O."/>
            <person name="Andreote A.P.D."/>
            <person name="Branco L.H.Z."/>
            <person name="Delbaje E."/>
            <person name="Cruz R.B."/>
            <person name="Varani A.M."/>
            <person name="Fiore M.F."/>
        </authorList>
    </citation>
    <scope>NUCLEOTIDE SEQUENCE [LARGE SCALE GENOMIC DNA]</scope>
    <source>
        <strain evidence="1 2">CENA357</strain>
    </source>
</reference>
<evidence type="ECO:0000313" key="1">
    <source>
        <dbReference type="EMBL" id="MBH8555335.1"/>
    </source>
</evidence>
<keyword evidence="2" id="KW-1185">Reference proteome</keyword>
<evidence type="ECO:0000313" key="2">
    <source>
        <dbReference type="Proteomes" id="UP000599391"/>
    </source>
</evidence>
<gene>
    <name evidence="1" type="ORF">I8751_23900</name>
</gene>
<dbReference type="EMBL" id="JAECZB010000093">
    <property type="protein sequence ID" value="MBH8555335.1"/>
    <property type="molecule type" value="Genomic_DNA"/>
</dbReference>
<organism evidence="1 2">
    <name type="scientific">Atlanticothrix silvestris CENA357</name>
    <dbReference type="NCBI Taxonomy" id="1725252"/>
    <lineage>
        <taxon>Bacteria</taxon>
        <taxon>Bacillati</taxon>
        <taxon>Cyanobacteriota</taxon>
        <taxon>Cyanophyceae</taxon>
        <taxon>Nostocales</taxon>
        <taxon>Nodulariaceae</taxon>
        <taxon>Atlanticothrix</taxon>
        <taxon>Atlanticothrix silvestris</taxon>
    </lineage>
</organism>
<sequence length="160" mass="18688">MKKSLKFVVIVFCYQLISGCGQKNTNDISTLIEQKPVNTVEDIKNSFNFKIKEDIETLNKNIKKQPSKDPGLSFVKAEYSGKNLYDIQKSDSIVSPYIGIVKYYLNWKVKEEVITDTYIKATYVFQDDKWIFKNAERLSDNTFLKERGLQKLEDVNYLFQ</sequence>
<evidence type="ECO:0008006" key="3">
    <source>
        <dbReference type="Google" id="ProtNLM"/>
    </source>
</evidence>
<dbReference type="AlphaFoldDB" id="A0A8J7L3W2"/>
<comment type="caution">
    <text evidence="1">The sequence shown here is derived from an EMBL/GenBank/DDBJ whole genome shotgun (WGS) entry which is preliminary data.</text>
</comment>
<dbReference type="RefSeq" id="WP_214441558.1">
    <property type="nucleotide sequence ID" value="NZ_JAECZB010000093.1"/>
</dbReference>
<accession>A0A8J7L3W2</accession>
<dbReference type="PROSITE" id="PS51257">
    <property type="entry name" value="PROKAR_LIPOPROTEIN"/>
    <property type="match status" value="1"/>
</dbReference>
<protein>
    <recommendedName>
        <fullName evidence="3">Lipoprotein</fullName>
    </recommendedName>
</protein>